<reference evidence="1" key="1">
    <citation type="journal article" date="2020" name="Stud. Mycol.">
        <title>101 Dothideomycetes genomes: a test case for predicting lifestyles and emergence of pathogens.</title>
        <authorList>
            <person name="Haridas S."/>
            <person name="Albert R."/>
            <person name="Binder M."/>
            <person name="Bloem J."/>
            <person name="Labutti K."/>
            <person name="Salamov A."/>
            <person name="Andreopoulos B."/>
            <person name="Baker S."/>
            <person name="Barry K."/>
            <person name="Bills G."/>
            <person name="Bluhm B."/>
            <person name="Cannon C."/>
            <person name="Castanera R."/>
            <person name="Culley D."/>
            <person name="Daum C."/>
            <person name="Ezra D."/>
            <person name="Gonzalez J."/>
            <person name="Henrissat B."/>
            <person name="Kuo A."/>
            <person name="Liang C."/>
            <person name="Lipzen A."/>
            <person name="Lutzoni F."/>
            <person name="Magnuson J."/>
            <person name="Mondo S."/>
            <person name="Nolan M."/>
            <person name="Ohm R."/>
            <person name="Pangilinan J."/>
            <person name="Park H.-J."/>
            <person name="Ramirez L."/>
            <person name="Alfaro M."/>
            <person name="Sun H."/>
            <person name="Tritt A."/>
            <person name="Yoshinaga Y."/>
            <person name="Zwiers L.-H."/>
            <person name="Turgeon B."/>
            <person name="Goodwin S."/>
            <person name="Spatafora J."/>
            <person name="Crous P."/>
            <person name="Grigoriev I."/>
        </authorList>
    </citation>
    <scope>NUCLEOTIDE SEQUENCE</scope>
    <source>
        <strain evidence="1">CBS 133067</strain>
    </source>
</reference>
<evidence type="ECO:0008006" key="3">
    <source>
        <dbReference type="Google" id="ProtNLM"/>
    </source>
</evidence>
<name>A0A9P4IC42_9PEZI</name>
<dbReference type="SUPFAM" id="SSF82199">
    <property type="entry name" value="SET domain"/>
    <property type="match status" value="1"/>
</dbReference>
<dbReference type="EMBL" id="ML978131">
    <property type="protein sequence ID" value="KAF2095536.1"/>
    <property type="molecule type" value="Genomic_DNA"/>
</dbReference>
<dbReference type="InterPro" id="IPR046341">
    <property type="entry name" value="SET_dom_sf"/>
</dbReference>
<dbReference type="PANTHER" id="PTHR12197:SF273">
    <property type="entry name" value="MYND-TYPE ZINC FINGER PROTEIN SAMB"/>
    <property type="match status" value="1"/>
</dbReference>
<gene>
    <name evidence="1" type="ORF">NA57DRAFT_67915</name>
</gene>
<evidence type="ECO:0000313" key="2">
    <source>
        <dbReference type="Proteomes" id="UP000799772"/>
    </source>
</evidence>
<organism evidence="1 2">
    <name type="scientific">Rhizodiscina lignyota</name>
    <dbReference type="NCBI Taxonomy" id="1504668"/>
    <lineage>
        <taxon>Eukaryota</taxon>
        <taxon>Fungi</taxon>
        <taxon>Dikarya</taxon>
        <taxon>Ascomycota</taxon>
        <taxon>Pezizomycotina</taxon>
        <taxon>Dothideomycetes</taxon>
        <taxon>Pleosporomycetidae</taxon>
        <taxon>Aulographales</taxon>
        <taxon>Rhizodiscinaceae</taxon>
        <taxon>Rhizodiscina</taxon>
    </lineage>
</organism>
<dbReference type="PANTHER" id="PTHR12197">
    <property type="entry name" value="HISTONE-LYSINE N-METHYLTRANSFERASE SMYD"/>
    <property type="match status" value="1"/>
</dbReference>
<protein>
    <recommendedName>
        <fullName evidence="3">SET domain-containing protein</fullName>
    </recommendedName>
</protein>
<dbReference type="GO" id="GO:0005634">
    <property type="term" value="C:nucleus"/>
    <property type="evidence" value="ECO:0007669"/>
    <property type="project" value="TreeGrafter"/>
</dbReference>
<dbReference type="Proteomes" id="UP000799772">
    <property type="component" value="Unassembled WGS sequence"/>
</dbReference>
<dbReference type="OrthoDB" id="438641at2759"/>
<accession>A0A9P4IC42</accession>
<dbReference type="AlphaFoldDB" id="A0A9P4IC42"/>
<evidence type="ECO:0000313" key="1">
    <source>
        <dbReference type="EMBL" id="KAF2095536.1"/>
    </source>
</evidence>
<comment type="caution">
    <text evidence="1">The sequence shown here is derived from an EMBL/GenBank/DDBJ whole genome shotgun (WGS) entry which is preliminary data.</text>
</comment>
<keyword evidence="2" id="KW-1185">Reference proteome</keyword>
<dbReference type="Gene3D" id="2.170.270.10">
    <property type="entry name" value="SET domain"/>
    <property type="match status" value="1"/>
</dbReference>
<sequence>MSVFLQPLVKSEPYNITLRLALADTYQTLRYPDLAAGEAYKALLLVDEVCDESGEYHELAFEAARQAIATQIESTGEELKRDGVTSETTDEEVSLWAEGPFSEASYTALIANLAACGCLRSASELYAQMMKKHPHLSRDDLRRALVDIGVQALPESGLVRRELYPWNDHEPDRFAEETLNFLNEWMQDAGPKLEVRATALPVLSPNASGSSESSVTRQFGVFAKDELKPGETVLLETSLLTANSRLHGDFCDACSATLPSIANAPTSSIDSRTNTVCCDECDDAVFCSQSCLEMAQETYHPAVCGRDISAIARDVPPVEVADALYSLLLLRAMAMSETQDIHPLDVKEVKYLWGDFCSRSPWDIFNQDSTNAHGSLPRALPFSFKYQILMPLNMLEKMDVNIFDNGGRFDTWVLNTLYSKFRGTASARQGHDGRPDVSAVHPLWSLANHSCDPHGTWEWEGKMKFWVKPERAQWLGKPVGDKRQAGVQKGKEVMNHYCDVDLDVRERREWAAGALGGVCKCERCLWEEQHYTLEGST</sequence>
<dbReference type="InterPro" id="IPR050869">
    <property type="entry name" value="H3K4_H4K5_MeTrfase"/>
</dbReference>
<proteinExistence type="predicted"/>